<dbReference type="CDD" id="cd02440">
    <property type="entry name" value="AdoMet_MTases"/>
    <property type="match status" value="1"/>
</dbReference>
<dbReference type="KEGG" id="pect:BN1012_Phect2173"/>
<dbReference type="EMBL" id="HG966617">
    <property type="protein sequence ID" value="CDO60386.1"/>
    <property type="molecule type" value="Genomic_DNA"/>
</dbReference>
<sequence>MRIVGGTHKGRPLKAPKDDRVRPTSDRTREAIFNVLAHGDFEGWSLDGARVLDLFAGTGALGLEALSRGASFALFVDDHPQSRGLIRENADTLGETGRIKLYRRDATKLGAREGSAGPPFSLAFCDPPYGKGLGGPALSAALSGGWLDDTALCVLEEASSADVPCPDGFEELSRREYGDTQVILLTPKP</sequence>
<dbReference type="EC" id="2.1.1.171" evidence="4"/>
<feature type="region of interest" description="Disordered" evidence="3">
    <location>
        <begin position="1"/>
        <end position="25"/>
    </location>
</feature>
<evidence type="ECO:0000256" key="2">
    <source>
        <dbReference type="ARBA" id="ARBA00022679"/>
    </source>
</evidence>
<dbReference type="InterPro" id="IPR004398">
    <property type="entry name" value="RNA_MeTrfase_RsmD"/>
</dbReference>
<dbReference type="Proteomes" id="UP000032160">
    <property type="component" value="Chromosome I"/>
</dbReference>
<feature type="compositionally biased region" description="Basic and acidic residues" evidence="3">
    <location>
        <begin position="15"/>
        <end position="25"/>
    </location>
</feature>
<dbReference type="RefSeq" id="WP_043948450.1">
    <property type="nucleotide sequence ID" value="NZ_HG966617.1"/>
</dbReference>
<dbReference type="PROSITE" id="PS00092">
    <property type="entry name" value="N6_MTASE"/>
    <property type="match status" value="1"/>
</dbReference>
<protein>
    <submittedName>
        <fullName evidence="4">16S rRNA (Guanine(966)-N(2))-methyltransferase</fullName>
        <ecNumber evidence="4">2.1.1.171</ecNumber>
    </submittedName>
</protein>
<dbReference type="GO" id="GO:0052913">
    <property type="term" value="F:16S rRNA (guanine(966)-N(2))-methyltransferase activity"/>
    <property type="evidence" value="ECO:0007669"/>
    <property type="project" value="UniProtKB-EC"/>
</dbReference>
<dbReference type="HOGENOM" id="CLU_075826_1_1_5"/>
<dbReference type="PIRSF" id="PIRSF004553">
    <property type="entry name" value="CHP00095"/>
    <property type="match status" value="1"/>
</dbReference>
<dbReference type="InterPro" id="IPR029063">
    <property type="entry name" value="SAM-dependent_MTases_sf"/>
</dbReference>
<keyword evidence="5" id="KW-1185">Reference proteome</keyword>
<evidence type="ECO:0000256" key="3">
    <source>
        <dbReference type="SAM" id="MobiDB-lite"/>
    </source>
</evidence>
<evidence type="ECO:0000313" key="5">
    <source>
        <dbReference type="Proteomes" id="UP000032160"/>
    </source>
</evidence>
<evidence type="ECO:0000313" key="4">
    <source>
        <dbReference type="EMBL" id="CDO60386.1"/>
    </source>
</evidence>
<gene>
    <name evidence="4" type="ORF">BN1012_Phect2173</name>
</gene>
<dbReference type="Pfam" id="PF03602">
    <property type="entry name" value="Cons_hypoth95"/>
    <property type="match status" value="1"/>
</dbReference>
<organism evidence="4 5">
    <name type="scientific">Candidatus Phaeomarinibacter ectocarpi</name>
    <dbReference type="NCBI Taxonomy" id="1458461"/>
    <lineage>
        <taxon>Bacteria</taxon>
        <taxon>Pseudomonadati</taxon>
        <taxon>Pseudomonadota</taxon>
        <taxon>Alphaproteobacteria</taxon>
        <taxon>Hyphomicrobiales</taxon>
        <taxon>Parvibaculaceae</taxon>
        <taxon>Candidatus Phaeomarinibacter</taxon>
    </lineage>
</organism>
<dbReference type="OrthoDB" id="9803017at2"/>
<dbReference type="InterPro" id="IPR002052">
    <property type="entry name" value="DNA_methylase_N6_adenine_CS"/>
</dbReference>
<accession>X5MNT4</accession>
<dbReference type="NCBIfam" id="TIGR00095">
    <property type="entry name" value="16S rRNA (guanine(966)-N(2))-methyltransferase RsmD"/>
    <property type="match status" value="1"/>
</dbReference>
<keyword evidence="2 4" id="KW-0808">Transferase</keyword>
<dbReference type="SUPFAM" id="SSF53335">
    <property type="entry name" value="S-adenosyl-L-methionine-dependent methyltransferases"/>
    <property type="match status" value="1"/>
</dbReference>
<proteinExistence type="predicted"/>
<dbReference type="PANTHER" id="PTHR43542">
    <property type="entry name" value="METHYLTRANSFERASE"/>
    <property type="match status" value="1"/>
</dbReference>
<dbReference type="AlphaFoldDB" id="X5MNT4"/>
<dbReference type="GO" id="GO:0003676">
    <property type="term" value="F:nucleic acid binding"/>
    <property type="evidence" value="ECO:0007669"/>
    <property type="project" value="InterPro"/>
</dbReference>
<reference evidence="4 5" key="1">
    <citation type="journal article" date="2014" name="Front. Genet.">
        <title>Genome and metabolic network of "Candidatus Phaeomarinobacter ectocarpi" Ec32, a new candidate genus of Alphaproteobacteria frequently associated with brown algae.</title>
        <authorList>
            <person name="Dittami S.M."/>
            <person name="Barbeyron T."/>
            <person name="Boyen C."/>
            <person name="Cambefort J."/>
            <person name="Collet G."/>
            <person name="Delage L."/>
            <person name="Gobet A."/>
            <person name="Groisillier A."/>
            <person name="Leblanc C."/>
            <person name="Michel G."/>
            <person name="Scornet D."/>
            <person name="Siegel A."/>
            <person name="Tapia J.E."/>
            <person name="Tonon T."/>
        </authorList>
    </citation>
    <scope>NUCLEOTIDE SEQUENCE [LARGE SCALE GENOMIC DNA]</scope>
    <source>
        <strain evidence="4 5">Ec32</strain>
    </source>
</reference>
<dbReference type="STRING" id="1458461.BN1012_Phect2173"/>
<dbReference type="Gene3D" id="3.40.50.150">
    <property type="entry name" value="Vaccinia Virus protein VP39"/>
    <property type="match status" value="1"/>
</dbReference>
<evidence type="ECO:0000256" key="1">
    <source>
        <dbReference type="ARBA" id="ARBA00022603"/>
    </source>
</evidence>
<dbReference type="PATRIC" id="fig|1458461.3.peg.2178"/>
<name>X5MNT4_9HYPH</name>
<keyword evidence="1 4" id="KW-0489">Methyltransferase</keyword>
<dbReference type="PANTHER" id="PTHR43542:SF1">
    <property type="entry name" value="METHYLTRANSFERASE"/>
    <property type="match status" value="1"/>
</dbReference>